<proteinExistence type="inferred from homology"/>
<organism evidence="5 6">
    <name type="scientific">Olivibacter domesticus</name>
    <name type="common">Pseudosphingobacterium domesticum</name>
    <dbReference type="NCBI Taxonomy" id="407022"/>
    <lineage>
        <taxon>Bacteria</taxon>
        <taxon>Pseudomonadati</taxon>
        <taxon>Bacteroidota</taxon>
        <taxon>Sphingobacteriia</taxon>
        <taxon>Sphingobacteriales</taxon>
        <taxon>Sphingobacteriaceae</taxon>
        <taxon>Olivibacter</taxon>
    </lineage>
</organism>
<evidence type="ECO:0000256" key="2">
    <source>
        <dbReference type="ARBA" id="ARBA00006171"/>
    </source>
</evidence>
<evidence type="ECO:0000256" key="1">
    <source>
        <dbReference type="ARBA" id="ARBA00001946"/>
    </source>
</evidence>
<dbReference type="PRINTS" id="PR00413">
    <property type="entry name" value="HADHALOGNASE"/>
</dbReference>
<dbReference type="InterPro" id="IPR023214">
    <property type="entry name" value="HAD_sf"/>
</dbReference>
<dbReference type="PANTHER" id="PTHR46193:SF10">
    <property type="entry name" value="6-PHOSPHOGLUCONATE PHOSPHATASE"/>
    <property type="match status" value="1"/>
</dbReference>
<dbReference type="InterPro" id="IPR023198">
    <property type="entry name" value="PGP-like_dom2"/>
</dbReference>
<protein>
    <submittedName>
        <fullName evidence="5">Haloacid dehalogenase superfamily, subfamily IA, variant 3 with third motif having DD or ED</fullName>
    </submittedName>
</protein>
<dbReference type="InterPro" id="IPR051600">
    <property type="entry name" value="Beta-PGM-like"/>
</dbReference>
<dbReference type="OrthoDB" id="9797743at2"/>
<comment type="similarity">
    <text evidence="2">Belongs to the HAD-like hydrolase superfamily. CbbY/CbbZ/Gph/YieH family.</text>
</comment>
<dbReference type="GO" id="GO:0046872">
    <property type="term" value="F:metal ion binding"/>
    <property type="evidence" value="ECO:0007669"/>
    <property type="project" value="UniProtKB-KW"/>
</dbReference>
<dbReference type="InterPro" id="IPR036412">
    <property type="entry name" value="HAD-like_sf"/>
</dbReference>
<sequence length="219" mass="24394">MQNIECIIFDCDGVLVDTETIMISVLLEMAAIPETKIDIEEAVKLFSGRQILETIKMLEAIAGTSFPDDFEQHFRRRAYDEFKKKVKPIEGVVNLLQSINVTYCVASSGPREKIELNLRLTGILPFFEAARIFSSYEIGSWKPDPGIFLHAASAMNFLPSQCIVIEDSLAGVEAGLRGGFRVFALTNGYNREALAEKGAVVFDKMNELPQLLGDGFFKM</sequence>
<evidence type="ECO:0000313" key="6">
    <source>
        <dbReference type="Proteomes" id="UP000199421"/>
    </source>
</evidence>
<dbReference type="Gene3D" id="1.10.150.240">
    <property type="entry name" value="Putative phosphatase, domain 2"/>
    <property type="match status" value="1"/>
</dbReference>
<keyword evidence="4" id="KW-0460">Magnesium</keyword>
<dbReference type="Gene3D" id="3.40.50.1000">
    <property type="entry name" value="HAD superfamily/HAD-like"/>
    <property type="match status" value="1"/>
</dbReference>
<dbReference type="SFLD" id="SFLDG01129">
    <property type="entry name" value="C1.5:_HAD__Beta-PGM__Phosphata"/>
    <property type="match status" value="1"/>
</dbReference>
<comment type="cofactor">
    <cofactor evidence="1">
        <name>Mg(2+)</name>
        <dbReference type="ChEBI" id="CHEBI:18420"/>
    </cofactor>
</comment>
<reference evidence="6" key="1">
    <citation type="submission" date="2016-10" db="EMBL/GenBank/DDBJ databases">
        <authorList>
            <person name="Varghese N."/>
            <person name="Submissions S."/>
        </authorList>
    </citation>
    <scope>NUCLEOTIDE SEQUENCE [LARGE SCALE GENOMIC DNA]</scope>
    <source>
        <strain evidence="6">DSM 18733</strain>
    </source>
</reference>
<dbReference type="InterPro" id="IPR041492">
    <property type="entry name" value="HAD_2"/>
</dbReference>
<dbReference type="AlphaFoldDB" id="A0A1H7LR10"/>
<keyword evidence="3" id="KW-0479">Metal-binding</keyword>
<evidence type="ECO:0000256" key="4">
    <source>
        <dbReference type="ARBA" id="ARBA00022842"/>
    </source>
</evidence>
<dbReference type="SUPFAM" id="SSF56784">
    <property type="entry name" value="HAD-like"/>
    <property type="match status" value="1"/>
</dbReference>
<dbReference type="GO" id="GO:0003824">
    <property type="term" value="F:catalytic activity"/>
    <property type="evidence" value="ECO:0007669"/>
    <property type="project" value="UniProtKB-ARBA"/>
</dbReference>
<gene>
    <name evidence="5" type="ORF">SAMN05661044_01745</name>
</gene>
<accession>A0A1H7LR10</accession>
<dbReference type="NCBIfam" id="TIGR01509">
    <property type="entry name" value="HAD-SF-IA-v3"/>
    <property type="match status" value="1"/>
</dbReference>
<dbReference type="STRING" id="407022.SAMN05661044_01745"/>
<dbReference type="PANTHER" id="PTHR46193">
    <property type="entry name" value="6-PHOSPHOGLUCONATE PHOSPHATASE"/>
    <property type="match status" value="1"/>
</dbReference>
<dbReference type="EMBL" id="FOAF01000001">
    <property type="protein sequence ID" value="SEL01383.1"/>
    <property type="molecule type" value="Genomic_DNA"/>
</dbReference>
<dbReference type="SFLD" id="SFLDS00003">
    <property type="entry name" value="Haloacid_Dehalogenase"/>
    <property type="match status" value="1"/>
</dbReference>
<dbReference type="InterPro" id="IPR006439">
    <property type="entry name" value="HAD-SF_hydro_IA"/>
</dbReference>
<evidence type="ECO:0000256" key="3">
    <source>
        <dbReference type="ARBA" id="ARBA00022723"/>
    </source>
</evidence>
<dbReference type="Pfam" id="PF13419">
    <property type="entry name" value="HAD_2"/>
    <property type="match status" value="1"/>
</dbReference>
<dbReference type="RefSeq" id="WP_093322141.1">
    <property type="nucleotide sequence ID" value="NZ_FOAF01000001.1"/>
</dbReference>
<dbReference type="CDD" id="cd07526">
    <property type="entry name" value="HAD_BPGM_like"/>
    <property type="match status" value="1"/>
</dbReference>
<evidence type="ECO:0000313" key="5">
    <source>
        <dbReference type="EMBL" id="SEL01383.1"/>
    </source>
</evidence>
<keyword evidence="6" id="KW-1185">Reference proteome</keyword>
<dbReference type="Proteomes" id="UP000199421">
    <property type="component" value="Unassembled WGS sequence"/>
</dbReference>
<name>A0A1H7LR10_OLID1</name>